<feature type="region of interest" description="Disordered" evidence="8">
    <location>
        <begin position="93"/>
        <end position="119"/>
    </location>
</feature>
<protein>
    <submittedName>
        <fullName evidence="11">Cytochrome c</fullName>
    </submittedName>
</protein>
<keyword evidence="4" id="KW-0249">Electron transport</keyword>
<evidence type="ECO:0000313" key="11">
    <source>
        <dbReference type="EMBL" id="RNA67535.1"/>
    </source>
</evidence>
<organism evidence="11 12">
    <name type="scientific">Alteribacter keqinensis</name>
    <dbReference type="NCBI Taxonomy" id="2483800"/>
    <lineage>
        <taxon>Bacteria</taxon>
        <taxon>Bacillati</taxon>
        <taxon>Bacillota</taxon>
        <taxon>Bacilli</taxon>
        <taxon>Bacillales</taxon>
        <taxon>Bacillaceae</taxon>
        <taxon>Alteribacter</taxon>
    </lineage>
</organism>
<feature type="binding site" description="covalent" evidence="6">
    <location>
        <position position="67"/>
    </location>
    <ligand>
        <name>heme c</name>
        <dbReference type="ChEBI" id="CHEBI:61717"/>
    </ligand>
</feature>
<feature type="binding site" description="axial binding residue" evidence="7">
    <location>
        <position position="99"/>
    </location>
    <ligand>
        <name>heme c</name>
        <dbReference type="ChEBI" id="CHEBI:61717"/>
    </ligand>
    <ligandPart>
        <name>Fe</name>
        <dbReference type="ChEBI" id="CHEBI:18248"/>
    </ligandPart>
</feature>
<keyword evidence="2 6" id="KW-0349">Heme</keyword>
<keyword evidence="3 7" id="KW-0479">Metal-binding</keyword>
<feature type="compositionally biased region" description="Acidic residues" evidence="8">
    <location>
        <begin position="21"/>
        <end position="48"/>
    </location>
</feature>
<accession>A0A3M7TQ11</accession>
<dbReference type="GO" id="GO:0005506">
    <property type="term" value="F:iron ion binding"/>
    <property type="evidence" value="ECO:0007669"/>
    <property type="project" value="InterPro"/>
</dbReference>
<evidence type="ECO:0000256" key="6">
    <source>
        <dbReference type="PIRSR" id="PIRSR000025-1"/>
    </source>
</evidence>
<evidence type="ECO:0000256" key="2">
    <source>
        <dbReference type="ARBA" id="ARBA00022617"/>
    </source>
</evidence>
<evidence type="ECO:0000256" key="8">
    <source>
        <dbReference type="SAM" id="MobiDB-lite"/>
    </source>
</evidence>
<feature type="binding site" description="covalent" evidence="6">
    <location>
        <position position="64"/>
    </location>
    <ligand>
        <name>heme c</name>
        <dbReference type="ChEBI" id="CHEBI:61717"/>
    </ligand>
</feature>
<reference evidence="11 12" key="1">
    <citation type="submission" date="2018-10" db="EMBL/GenBank/DDBJ databases">
        <title>Bacillus Keqinensis sp. nov., a moderately halophilic bacterium isolated from a saline-alkaline lake.</title>
        <authorList>
            <person name="Wang H."/>
        </authorList>
    </citation>
    <scope>NUCLEOTIDE SEQUENCE [LARGE SCALE GENOMIC DNA]</scope>
    <source>
        <strain evidence="11 12">KQ-3</strain>
    </source>
</reference>
<evidence type="ECO:0000256" key="7">
    <source>
        <dbReference type="PIRSR" id="PIRSR000025-2"/>
    </source>
</evidence>
<dbReference type="InterPro" id="IPR009056">
    <property type="entry name" value="Cyt_c-like_dom"/>
</dbReference>
<evidence type="ECO:0000256" key="9">
    <source>
        <dbReference type="SAM" id="SignalP"/>
    </source>
</evidence>
<dbReference type="InterPro" id="IPR012218">
    <property type="entry name" value="Cyt_c_BACSU-c550-type"/>
</dbReference>
<proteinExistence type="predicted"/>
<feature type="region of interest" description="Disordered" evidence="8">
    <location>
        <begin position="19"/>
        <end position="48"/>
    </location>
</feature>
<evidence type="ECO:0000256" key="4">
    <source>
        <dbReference type="ARBA" id="ARBA00022982"/>
    </source>
</evidence>
<evidence type="ECO:0000259" key="10">
    <source>
        <dbReference type="PROSITE" id="PS51007"/>
    </source>
</evidence>
<dbReference type="PANTHER" id="PTHR37823:SF4">
    <property type="entry name" value="MENAQUINOL-CYTOCHROME C REDUCTASE CYTOCHROME B_C SUBUNIT"/>
    <property type="match status" value="1"/>
</dbReference>
<evidence type="ECO:0000256" key="3">
    <source>
        <dbReference type="ARBA" id="ARBA00022723"/>
    </source>
</evidence>
<keyword evidence="12" id="KW-1185">Reference proteome</keyword>
<dbReference type="RefSeq" id="WP_122899031.1">
    <property type="nucleotide sequence ID" value="NZ_RHIB01000002.1"/>
</dbReference>
<feature type="signal peptide" evidence="9">
    <location>
        <begin position="1"/>
        <end position="19"/>
    </location>
</feature>
<comment type="PTM">
    <text evidence="6">Binds 1 heme c group covalently per subunit.</text>
</comment>
<dbReference type="SUPFAM" id="SSF46626">
    <property type="entry name" value="Cytochrome c"/>
    <property type="match status" value="1"/>
</dbReference>
<gene>
    <name evidence="11" type="ORF">EBO34_12455</name>
</gene>
<comment type="caution">
    <text evidence="11">The sequence shown here is derived from an EMBL/GenBank/DDBJ whole genome shotgun (WGS) entry which is preliminary data.</text>
</comment>
<feature type="domain" description="Cytochrome c" evidence="10">
    <location>
        <begin position="51"/>
        <end position="119"/>
    </location>
</feature>
<dbReference type="AlphaFoldDB" id="A0A3M7TQ11"/>
<dbReference type="Gene3D" id="1.10.760.10">
    <property type="entry name" value="Cytochrome c-like domain"/>
    <property type="match status" value="1"/>
</dbReference>
<keyword evidence="1" id="KW-0813">Transport</keyword>
<dbReference type="PROSITE" id="PS51257">
    <property type="entry name" value="PROKAR_LIPOPROTEIN"/>
    <property type="match status" value="1"/>
</dbReference>
<dbReference type="Pfam" id="PF13442">
    <property type="entry name" value="Cytochrome_CBB3"/>
    <property type="match status" value="1"/>
</dbReference>
<dbReference type="InterPro" id="IPR036909">
    <property type="entry name" value="Cyt_c-like_dom_sf"/>
</dbReference>
<keyword evidence="9" id="KW-0732">Signal</keyword>
<feature type="chain" id="PRO_5039516564" evidence="9">
    <location>
        <begin position="20"/>
        <end position="119"/>
    </location>
</feature>
<dbReference type="PANTHER" id="PTHR37823">
    <property type="entry name" value="CYTOCHROME C-553-LIKE"/>
    <property type="match status" value="1"/>
</dbReference>
<dbReference type="PROSITE" id="PS51007">
    <property type="entry name" value="CYTC"/>
    <property type="match status" value="1"/>
</dbReference>
<dbReference type="InterPro" id="IPR051811">
    <property type="entry name" value="Cytochrome_c550/c551-like"/>
</dbReference>
<keyword evidence="5 7" id="KW-0408">Iron</keyword>
<dbReference type="GO" id="GO:0016020">
    <property type="term" value="C:membrane"/>
    <property type="evidence" value="ECO:0007669"/>
    <property type="project" value="InterPro"/>
</dbReference>
<evidence type="ECO:0000256" key="5">
    <source>
        <dbReference type="ARBA" id="ARBA00023004"/>
    </source>
</evidence>
<dbReference type="Proteomes" id="UP000278746">
    <property type="component" value="Unassembled WGS sequence"/>
</dbReference>
<feature type="binding site" description="axial binding residue" evidence="7">
    <location>
        <position position="68"/>
    </location>
    <ligand>
        <name>heme c</name>
        <dbReference type="ChEBI" id="CHEBI:61717"/>
    </ligand>
    <ligandPart>
        <name>Fe</name>
        <dbReference type="ChEBI" id="CHEBI:18248"/>
    </ligandPart>
</feature>
<dbReference type="PIRSF" id="PIRSF000025">
    <property type="entry name" value="Cytc_Bsub_c550"/>
    <property type="match status" value="1"/>
</dbReference>
<name>A0A3M7TQ11_9BACI</name>
<dbReference type="GO" id="GO:0009055">
    <property type="term" value="F:electron transfer activity"/>
    <property type="evidence" value="ECO:0007669"/>
    <property type="project" value="InterPro"/>
</dbReference>
<dbReference type="GO" id="GO:0020037">
    <property type="term" value="F:heme binding"/>
    <property type="evidence" value="ECO:0007669"/>
    <property type="project" value="InterPro"/>
</dbReference>
<dbReference type="OrthoDB" id="7933886at2"/>
<evidence type="ECO:0000256" key="1">
    <source>
        <dbReference type="ARBA" id="ARBA00022448"/>
    </source>
</evidence>
<sequence>MKKWLIPMMGAVLVLAACGGGDDDTTPVDEGDDAVEETEDDAEETAGDGEYDLAAGEEVYEQNCLSCHGQNGEGGSGPGIAGLDMDSVRAAIEEGPGSMPPELVDGDEADNVSAWVADQ</sequence>
<evidence type="ECO:0000313" key="12">
    <source>
        <dbReference type="Proteomes" id="UP000278746"/>
    </source>
</evidence>
<dbReference type="EMBL" id="RHIB01000002">
    <property type="protein sequence ID" value="RNA67535.1"/>
    <property type="molecule type" value="Genomic_DNA"/>
</dbReference>